<evidence type="ECO:0000256" key="1">
    <source>
        <dbReference type="ARBA" id="ARBA00004613"/>
    </source>
</evidence>
<feature type="coiled-coil region" evidence="6">
    <location>
        <begin position="251"/>
        <end position="278"/>
    </location>
</feature>
<evidence type="ECO:0000256" key="5">
    <source>
        <dbReference type="ARBA" id="ARBA00023157"/>
    </source>
</evidence>
<comment type="similarity">
    <text evidence="2">Belongs to the protease inhibitor I33 family.</text>
</comment>
<keyword evidence="4" id="KW-0732">Signal</keyword>
<evidence type="ECO:0000256" key="3">
    <source>
        <dbReference type="ARBA" id="ARBA00022525"/>
    </source>
</evidence>
<dbReference type="WBParaSite" id="scaffold6438_cov167.g10845">
    <property type="protein sequence ID" value="scaffold6438_cov167.g10845"/>
    <property type="gene ID" value="scaffold6438_cov167.g10845"/>
</dbReference>
<name>A0A915MXR3_MELJA</name>
<feature type="coiled-coil region" evidence="6">
    <location>
        <begin position="1192"/>
        <end position="1226"/>
    </location>
</feature>
<dbReference type="InterPro" id="IPR010480">
    <property type="entry name" value="Pepsin-I3"/>
</dbReference>
<feature type="coiled-coil region" evidence="6">
    <location>
        <begin position="461"/>
        <end position="509"/>
    </location>
</feature>
<evidence type="ECO:0000256" key="7">
    <source>
        <dbReference type="SAM" id="MobiDB-lite"/>
    </source>
</evidence>
<dbReference type="Gene3D" id="3.30.1120.50">
    <property type="entry name" value="Pepsin inhibitor-3"/>
    <property type="match status" value="1"/>
</dbReference>
<dbReference type="PANTHER" id="PTHR37969">
    <property type="entry name" value="PROTEIN CBG07421-RELATED"/>
    <property type="match status" value="1"/>
</dbReference>
<dbReference type="Pfam" id="PF06394">
    <property type="entry name" value="Pepsin-I3"/>
    <property type="match status" value="1"/>
</dbReference>
<feature type="compositionally biased region" description="Basic and acidic residues" evidence="7">
    <location>
        <begin position="1341"/>
        <end position="1384"/>
    </location>
</feature>
<feature type="compositionally biased region" description="Polar residues" evidence="7">
    <location>
        <begin position="197"/>
        <end position="208"/>
    </location>
</feature>
<evidence type="ECO:0000256" key="2">
    <source>
        <dbReference type="ARBA" id="ARBA00008019"/>
    </source>
</evidence>
<dbReference type="SUPFAM" id="SSF55149">
    <property type="entry name" value="Pepsin inhibitor-3"/>
    <property type="match status" value="1"/>
</dbReference>
<keyword evidence="9" id="KW-1185">Reference proteome</keyword>
<reference evidence="10" key="1">
    <citation type="submission" date="2022-11" db="UniProtKB">
        <authorList>
            <consortium name="WormBaseParasite"/>
        </authorList>
    </citation>
    <scope>IDENTIFICATION</scope>
</reference>
<evidence type="ECO:0000256" key="6">
    <source>
        <dbReference type="SAM" id="Coils"/>
    </source>
</evidence>
<comment type="subcellular location">
    <subcellularLocation>
        <location evidence="1">Secreted</location>
    </subcellularLocation>
</comment>
<protein>
    <submittedName>
        <fullName evidence="10">Pepsin inhibitor-3-like repeated domain-containing protein</fullName>
    </submittedName>
</protein>
<keyword evidence="6" id="KW-0175">Coiled coil</keyword>
<feature type="coiled-coil region" evidence="6">
    <location>
        <begin position="1005"/>
        <end position="1081"/>
    </location>
</feature>
<feature type="region of interest" description="Disordered" evidence="7">
    <location>
        <begin position="1307"/>
        <end position="1405"/>
    </location>
</feature>
<feature type="compositionally biased region" description="Acidic residues" evidence="7">
    <location>
        <begin position="1385"/>
        <end position="1405"/>
    </location>
</feature>
<accession>A0A915MXR3</accession>
<sequence>MSAEMRVLDNKYSKQNDLSKMDKSELIHLHATLQTRLNKLEDTNIDLRAQLLSVTEERDAFERETLTGANLKQIQEQIKQKDLKIDEMNNLILAKERQIIDLQEMCTEQGQVAHSKSLAIHIVNRRLQELDAKQVNDVATETTDLFDISGANSTPESLRRNRSRSPHRSSPGRAFPQFRIGGNSSPPPVDPAEDGCSSYTTETQQNLDGTFKKKRKKVNFNIDINKNDGNDFSPPQVQSPIKKQQIPSSDYEELITENDHLRQIIREMEEALQFANKTTKPESMTVLKVKAVAQAKIRELEGMLSQKGTNKEEEIAELKAVIEQLKDSREWVLSENSKLQDQLESSKQKCSDLVEEMDSSLKTTDLFRKKLDDNIRKMDATIAELYQTRAQVRQVVDEKAILTSEIERLKEAIFAQDEFIGVLEGDLLVYEAHVGILRDSIGASKKEDRQYIKSKAFSAKINALEAEKEEICRKNNEEKLRAKAFAVKIRCLEQERDELKLALRQYEGGSSKQPKRSLSAGISNNSQDNFKEYTSVSTMTIDDDSVNKNEDILQSEKQQQLYYNQLLEKTEENENLLIQISEQKQQNELILTSQNKFLSDLEKMLIYILKLNNDDIEEEGIFGNEEERDLQNIDDIYSNFLQKTLKIKNIFESTRNELNEVQQYNDTLFDQIETLKEENDLFKCKYEQQEETKLKIEFELKSLWQKYTENLNLLDNSNKTIKEFEEKVVNLSNELTSKKNEILEIETENKVLEEEKASLKQNINSIEQLVGSLRRENASLQNKIVELNEKSASLTLKLNEEKSRLEKLVNLLNSIVDKFKSNVVNLTTLDEFINEGIENCKNEEEKEFRGEEEGKEDLQKNKIIVEQLENEITNLKIQLATAEALAEDLLNFDDLQTQTELIKICHKNVQAEKEENLIDAQIQCGEYAEENKIEMKTIGVETDKLEEEKIVFKDVAVGEDKIIAEDDDEIVNQEKFNLIQQQSHQLLKECIQDRQEFERDMDINVQQLLELKNSLETSVEILKGEVWALNEEIKKRFSEQNILKNSLEQVGNLVKQLRSENDKLTLELEERNGELIELKIKLEYYVENEKVMEKENMNLCSSIETEMNKNEKLTKLLFNFNEKNAKEMSLLRYQLQQLKEAQIEAKNLTDFKQLFEYLKQIKEHNCGKNHLHDCTTKLALLSSNLTIKNRDNEALVRENNELIETNAKLQNELDEILLKIKENEKEGNLADKIEEENNNITTPFELNKNNGGSNFEVDKIFDLTENEKINSEIIEFSSSNKNKIINEVIIEGEGKNFVEENLWNCDDDYENNNEEENIVDNKQDLNEDNNDWGWNDDEEEGNNKDEDHAQDKNKVEEKENKFKKEENNLLLNKEEEDTKINKNEEIDDEQTELEEEGDDDWAWNDDDNDHQISSKITDNMFVNTDQPSFCSENATTQFVFDGCTVQGDYVYIGDKPVRKLNEKELEKLEKFKQEFNLYQEFIASKVKKHMEKLFSSQLPTNNEKEEESQLKINNTSKEDNNEDINLNQPKEPKSPEFCVLIV</sequence>
<keyword evidence="5" id="KW-1015">Disulfide bond</keyword>
<evidence type="ECO:0000259" key="8">
    <source>
        <dbReference type="Pfam" id="PF06394"/>
    </source>
</evidence>
<evidence type="ECO:0000256" key="4">
    <source>
        <dbReference type="ARBA" id="ARBA00022729"/>
    </source>
</evidence>
<feature type="region of interest" description="Disordered" evidence="7">
    <location>
        <begin position="1496"/>
        <end position="1535"/>
    </location>
</feature>
<dbReference type="GO" id="GO:0005576">
    <property type="term" value="C:extracellular region"/>
    <property type="evidence" value="ECO:0007669"/>
    <property type="project" value="UniProtKB-SubCell"/>
</dbReference>
<feature type="coiled-coil region" evidence="6">
    <location>
        <begin position="308"/>
        <end position="412"/>
    </location>
</feature>
<evidence type="ECO:0000313" key="9">
    <source>
        <dbReference type="Proteomes" id="UP000887561"/>
    </source>
</evidence>
<feature type="compositionally biased region" description="Acidic residues" evidence="7">
    <location>
        <begin position="1326"/>
        <end position="1340"/>
    </location>
</feature>
<feature type="compositionally biased region" description="Acidic residues" evidence="7">
    <location>
        <begin position="1307"/>
        <end position="1318"/>
    </location>
</feature>
<keyword evidence="3" id="KW-0964">Secreted</keyword>
<dbReference type="InterPro" id="IPR051901">
    <property type="entry name" value="Protease_Inhibitor_I33"/>
</dbReference>
<dbReference type="Proteomes" id="UP000887561">
    <property type="component" value="Unplaced"/>
</dbReference>
<evidence type="ECO:0000313" key="10">
    <source>
        <dbReference type="WBParaSite" id="scaffold6438_cov167.g10845"/>
    </source>
</evidence>
<feature type="compositionally biased region" description="Polar residues" evidence="7">
    <location>
        <begin position="233"/>
        <end position="248"/>
    </location>
</feature>
<proteinExistence type="inferred from homology"/>
<feature type="region of interest" description="Disordered" evidence="7">
    <location>
        <begin position="146"/>
        <end position="249"/>
    </location>
</feature>
<organism evidence="9 10">
    <name type="scientific">Meloidogyne javanica</name>
    <name type="common">Root-knot nematode worm</name>
    <dbReference type="NCBI Taxonomy" id="6303"/>
    <lineage>
        <taxon>Eukaryota</taxon>
        <taxon>Metazoa</taxon>
        <taxon>Ecdysozoa</taxon>
        <taxon>Nematoda</taxon>
        <taxon>Chromadorea</taxon>
        <taxon>Rhabditida</taxon>
        <taxon>Tylenchina</taxon>
        <taxon>Tylenchomorpha</taxon>
        <taxon>Tylenchoidea</taxon>
        <taxon>Meloidogynidae</taxon>
        <taxon>Meloidogyninae</taxon>
        <taxon>Meloidogyne</taxon>
        <taxon>Meloidogyne incognita group</taxon>
    </lineage>
</organism>
<dbReference type="PANTHER" id="PTHR37969:SF3">
    <property type="entry name" value="PROTEIN CBG13131"/>
    <property type="match status" value="1"/>
</dbReference>
<feature type="domain" description="Pepsin inhibitor-3-like repeated" evidence="8">
    <location>
        <begin position="1425"/>
        <end position="1494"/>
    </location>
</feature>
<feature type="coiled-coil region" evidence="6">
    <location>
        <begin position="658"/>
        <end position="885"/>
    </location>
</feature>
<dbReference type="InterPro" id="IPR038412">
    <property type="entry name" value="Pepsin-I3_sf"/>
</dbReference>
<feature type="coiled-coil region" evidence="6">
    <location>
        <begin position="30"/>
        <end position="105"/>
    </location>
</feature>